<comment type="caution">
    <text evidence="1">The sequence shown here is derived from an EMBL/GenBank/DDBJ whole genome shotgun (WGS) entry which is preliminary data.</text>
</comment>
<dbReference type="Proteomes" id="UP000290289">
    <property type="component" value="Chromosome 5"/>
</dbReference>
<evidence type="ECO:0000313" key="1">
    <source>
        <dbReference type="EMBL" id="RXI00076.1"/>
    </source>
</evidence>
<keyword evidence="2" id="KW-1185">Reference proteome</keyword>
<evidence type="ECO:0000313" key="2">
    <source>
        <dbReference type="Proteomes" id="UP000290289"/>
    </source>
</evidence>
<dbReference type="AlphaFoldDB" id="A0A498JXY9"/>
<dbReference type="PANTHER" id="PTHR47150">
    <property type="entry name" value="OS12G0169200 PROTEIN"/>
    <property type="match status" value="1"/>
</dbReference>
<gene>
    <name evidence="1" type="ORF">DVH24_030566</name>
</gene>
<reference evidence="1 2" key="1">
    <citation type="submission" date="2018-10" db="EMBL/GenBank/DDBJ databases">
        <title>A high-quality apple genome assembly.</title>
        <authorList>
            <person name="Hu J."/>
        </authorList>
    </citation>
    <scope>NUCLEOTIDE SEQUENCE [LARGE SCALE GENOMIC DNA]</scope>
    <source>
        <strain evidence="2">cv. HFTH1</strain>
        <tissue evidence="1">Young leaf</tissue>
    </source>
</reference>
<sequence>MATKGLASIVNSESDEELERLELVALQNEQENMKTGMRKRHGSIKGHAYINRRLLDGHQRLYNDYFAKHPVYSPTQFRRRFQMCRPLFLRIVSEVEIKKKRSTHDNFL</sequence>
<dbReference type="EMBL" id="RDQH01000331">
    <property type="protein sequence ID" value="RXI00076.1"/>
    <property type="molecule type" value="Genomic_DNA"/>
</dbReference>
<dbReference type="PANTHER" id="PTHR47150:SF5">
    <property type="entry name" value="OS07G0546750 PROTEIN"/>
    <property type="match status" value="1"/>
</dbReference>
<name>A0A498JXY9_MALDO</name>
<proteinExistence type="predicted"/>
<protein>
    <submittedName>
        <fullName evidence="1">Uncharacterized protein</fullName>
    </submittedName>
</protein>
<accession>A0A498JXY9</accession>
<organism evidence="1 2">
    <name type="scientific">Malus domestica</name>
    <name type="common">Apple</name>
    <name type="synonym">Pyrus malus</name>
    <dbReference type="NCBI Taxonomy" id="3750"/>
    <lineage>
        <taxon>Eukaryota</taxon>
        <taxon>Viridiplantae</taxon>
        <taxon>Streptophyta</taxon>
        <taxon>Embryophyta</taxon>
        <taxon>Tracheophyta</taxon>
        <taxon>Spermatophyta</taxon>
        <taxon>Magnoliopsida</taxon>
        <taxon>eudicotyledons</taxon>
        <taxon>Gunneridae</taxon>
        <taxon>Pentapetalae</taxon>
        <taxon>rosids</taxon>
        <taxon>fabids</taxon>
        <taxon>Rosales</taxon>
        <taxon>Rosaceae</taxon>
        <taxon>Amygdaloideae</taxon>
        <taxon>Maleae</taxon>
        <taxon>Malus</taxon>
    </lineage>
</organism>